<dbReference type="Pfam" id="PF11887">
    <property type="entry name" value="Mce4_CUP1"/>
    <property type="match status" value="1"/>
</dbReference>
<sequence>MNRRQRLRELPSFREMPRTRVAFIGITITVLAVVIALFYDKIPGVTGGDTYRAEFAEVGNLRGGDPVEISGSQVGKVGSIRLTGNKVTVAFTIDAAVDLGDGTRAAIVTTSALGQRALRISPAGTGTLSTSTPIPLTRTTPPYSLPDALNDASQTLNRTDPDQLNAALRSLSEVAKESAPALSGALDGVTRLSRTIGSRNDQLRELLDKTQDTTAILADRSKQLNTLTLDANKLLGELQTRSGELERLIVGIRFVSQQLTGVIRENRAQLTPALTQLDGILSVLKKRKTDINSALTGLRTYSTGLGESISSGPFFLAYVGNFIPVQYIQPLVDELVKQAPKAGN</sequence>
<dbReference type="Proteomes" id="UP001206895">
    <property type="component" value="Unassembled WGS sequence"/>
</dbReference>
<dbReference type="Pfam" id="PF02470">
    <property type="entry name" value="MlaD"/>
    <property type="match status" value="1"/>
</dbReference>
<protein>
    <submittedName>
        <fullName evidence="4">Phospholipid/cholesterol/gamma-HCH transport system substrate-binding protein</fullName>
    </submittedName>
</protein>
<keyword evidence="1" id="KW-0472">Membrane</keyword>
<feature type="domain" description="Mammalian cell entry C-terminal" evidence="3">
    <location>
        <begin position="127"/>
        <end position="300"/>
    </location>
</feature>
<dbReference type="PANTHER" id="PTHR33371">
    <property type="entry name" value="INTERMEMBRANE PHOSPHOLIPID TRANSPORT SYSTEM BINDING PROTEIN MLAD-RELATED"/>
    <property type="match status" value="1"/>
</dbReference>
<keyword evidence="1" id="KW-1133">Transmembrane helix</keyword>
<gene>
    <name evidence="4" type="ORF">LX13_001321</name>
</gene>
<dbReference type="NCBIfam" id="TIGR00996">
    <property type="entry name" value="Mtu_fam_mce"/>
    <property type="match status" value="1"/>
</dbReference>
<reference evidence="4 5" key="1">
    <citation type="submission" date="2022-06" db="EMBL/GenBank/DDBJ databases">
        <title>Genomic Encyclopedia of Archaeal and Bacterial Type Strains, Phase II (KMG-II): from individual species to whole genera.</title>
        <authorList>
            <person name="Goeker M."/>
        </authorList>
    </citation>
    <scope>NUCLEOTIDE SEQUENCE [LARGE SCALE GENOMIC DNA]</scope>
    <source>
        <strain evidence="4 5">DSM 44693</strain>
    </source>
</reference>
<dbReference type="EMBL" id="JAMTCJ010000001">
    <property type="protein sequence ID" value="MCP2175514.1"/>
    <property type="molecule type" value="Genomic_DNA"/>
</dbReference>
<dbReference type="InterPro" id="IPR003399">
    <property type="entry name" value="Mce/MlaD"/>
</dbReference>
<proteinExistence type="predicted"/>
<dbReference type="InterPro" id="IPR005693">
    <property type="entry name" value="Mce"/>
</dbReference>
<evidence type="ECO:0000313" key="5">
    <source>
        <dbReference type="Proteomes" id="UP001206895"/>
    </source>
</evidence>
<feature type="domain" description="Mce/MlaD" evidence="2">
    <location>
        <begin position="48"/>
        <end position="122"/>
    </location>
</feature>
<keyword evidence="1" id="KW-0812">Transmembrane</keyword>
<evidence type="ECO:0000313" key="4">
    <source>
        <dbReference type="EMBL" id="MCP2175514.1"/>
    </source>
</evidence>
<dbReference type="InterPro" id="IPR024516">
    <property type="entry name" value="Mce_C"/>
</dbReference>
<dbReference type="PRINTS" id="PR01782">
    <property type="entry name" value="MCEVIRFACTOR"/>
</dbReference>
<comment type="caution">
    <text evidence="4">The sequence shown here is derived from an EMBL/GenBank/DDBJ whole genome shotgun (WGS) entry which is preliminary data.</text>
</comment>
<feature type="transmembrane region" description="Helical" evidence="1">
    <location>
        <begin position="21"/>
        <end position="39"/>
    </location>
</feature>
<evidence type="ECO:0000259" key="3">
    <source>
        <dbReference type="Pfam" id="PF11887"/>
    </source>
</evidence>
<name>A0ABT1HB90_9NOCA</name>
<evidence type="ECO:0000256" key="1">
    <source>
        <dbReference type="SAM" id="Phobius"/>
    </source>
</evidence>
<organism evidence="4 5">
    <name type="scientific">Williamsia maris</name>
    <dbReference type="NCBI Taxonomy" id="72806"/>
    <lineage>
        <taxon>Bacteria</taxon>
        <taxon>Bacillati</taxon>
        <taxon>Actinomycetota</taxon>
        <taxon>Actinomycetes</taxon>
        <taxon>Mycobacteriales</taxon>
        <taxon>Nocardiaceae</taxon>
        <taxon>Williamsia</taxon>
    </lineage>
</organism>
<evidence type="ECO:0000259" key="2">
    <source>
        <dbReference type="Pfam" id="PF02470"/>
    </source>
</evidence>
<keyword evidence="5" id="KW-1185">Reference proteome</keyword>
<dbReference type="PANTHER" id="PTHR33371:SF18">
    <property type="entry name" value="MCE-FAMILY PROTEIN MCE3C"/>
    <property type="match status" value="1"/>
</dbReference>
<accession>A0ABT1HB90</accession>
<dbReference type="InterPro" id="IPR052336">
    <property type="entry name" value="MlaD_Phospholipid_Transporter"/>
</dbReference>